<protein>
    <submittedName>
        <fullName evidence="2">Uncharacterized protein</fullName>
    </submittedName>
</protein>
<sequence length="34" mass="4258">MKNNNTINCLIVIYYDLYTLIFKFFNKKIEYLTY</sequence>
<accession>H2EC29</accession>
<keyword evidence="1" id="KW-0812">Transmembrane</keyword>
<organism evidence="2">
    <name type="scientific">Megavirus courdo7</name>
    <dbReference type="NCBI Taxonomy" id="1128135"/>
    <lineage>
        <taxon>Viruses</taxon>
        <taxon>Varidnaviria</taxon>
        <taxon>Bamfordvirae</taxon>
        <taxon>Nucleocytoviricota</taxon>
        <taxon>Megaviricetes</taxon>
        <taxon>Imitervirales</taxon>
        <taxon>Mimiviridae</taxon>
        <taxon>Megamimivirinae</taxon>
        <taxon>Megavirus</taxon>
    </lineage>
</organism>
<evidence type="ECO:0000256" key="1">
    <source>
        <dbReference type="SAM" id="Phobius"/>
    </source>
</evidence>
<dbReference type="EMBL" id="JN885992">
    <property type="protein sequence ID" value="AEX61967.1"/>
    <property type="molecule type" value="Genomic_DNA"/>
</dbReference>
<gene>
    <name evidence="2" type="ORF">c7_L1105</name>
</gene>
<keyword evidence="1" id="KW-1133">Transmembrane helix</keyword>
<reference evidence="2" key="1">
    <citation type="submission" date="2011-10" db="EMBL/GenBank/DDBJ databases">
        <title>Provirophages and transpovirons: unique mobilome of giant viruses.</title>
        <authorList>
            <person name="Desnues C."/>
            <person name="LaScola B."/>
            <person name="Yutin N."/>
            <person name="Fournous G."/>
            <person name="Koonin E."/>
            <person name="Raoult D."/>
        </authorList>
    </citation>
    <scope>NUCLEOTIDE SEQUENCE</scope>
    <source>
        <strain evidence="2">Mv13-c7</strain>
    </source>
</reference>
<name>H2EC29_9VIRU</name>
<evidence type="ECO:0000313" key="2">
    <source>
        <dbReference type="EMBL" id="AEX61967.1"/>
    </source>
</evidence>
<keyword evidence="1" id="KW-0472">Membrane</keyword>
<feature type="transmembrane region" description="Helical" evidence="1">
    <location>
        <begin position="7"/>
        <end position="25"/>
    </location>
</feature>
<proteinExistence type="predicted"/>